<sequence>MPASSHPTSPLIEPLGSDVTEIHIMPGFGNRLQVVFHGTQGMPEAMPGAVASVTVYGDGRISYEPLPEVTA</sequence>
<keyword evidence="2" id="KW-1185">Reference proteome</keyword>
<dbReference type="Proteomes" id="UP000585836">
    <property type="component" value="Unassembled WGS sequence"/>
</dbReference>
<gene>
    <name evidence="1" type="ORF">FHS34_007889</name>
</gene>
<evidence type="ECO:0000313" key="2">
    <source>
        <dbReference type="Proteomes" id="UP000585836"/>
    </source>
</evidence>
<reference evidence="1 2" key="1">
    <citation type="submission" date="2020-08" db="EMBL/GenBank/DDBJ databases">
        <title>Genomic Encyclopedia of Type Strains, Phase III (KMG-III): the genomes of soil and plant-associated and newly described type strains.</title>
        <authorList>
            <person name="Whitman W."/>
        </authorList>
    </citation>
    <scope>NUCLEOTIDE SEQUENCE [LARGE SCALE GENOMIC DNA]</scope>
    <source>
        <strain evidence="1 2">CECT 3313</strain>
    </source>
</reference>
<comment type="caution">
    <text evidence="1">The sequence shown here is derived from an EMBL/GenBank/DDBJ whole genome shotgun (WGS) entry which is preliminary data.</text>
</comment>
<name>A0A7W9Q2Y6_9ACTN</name>
<proteinExistence type="predicted"/>
<dbReference type="AlphaFoldDB" id="A0A7W9Q2Y6"/>
<dbReference type="EMBL" id="JACHJK010000024">
    <property type="protein sequence ID" value="MBB5932379.1"/>
    <property type="molecule type" value="Genomic_DNA"/>
</dbReference>
<evidence type="ECO:0000313" key="1">
    <source>
        <dbReference type="EMBL" id="MBB5932379.1"/>
    </source>
</evidence>
<dbReference type="RefSeq" id="WP_184974653.1">
    <property type="nucleotide sequence ID" value="NZ_BAAAWF010000040.1"/>
</dbReference>
<accession>A0A7W9Q2Y6</accession>
<organism evidence="1 2">
    <name type="scientific">Streptomyces echinatus</name>
    <dbReference type="NCBI Taxonomy" id="67293"/>
    <lineage>
        <taxon>Bacteria</taxon>
        <taxon>Bacillati</taxon>
        <taxon>Actinomycetota</taxon>
        <taxon>Actinomycetes</taxon>
        <taxon>Kitasatosporales</taxon>
        <taxon>Streptomycetaceae</taxon>
        <taxon>Streptomyces</taxon>
    </lineage>
</organism>
<protein>
    <submittedName>
        <fullName evidence="1">Uncharacterized protein</fullName>
    </submittedName>
</protein>